<organism evidence="1 2">
    <name type="scientific">Iodobacter arcticus</name>
    <dbReference type="NCBI Taxonomy" id="590593"/>
    <lineage>
        <taxon>Bacteria</taxon>
        <taxon>Pseudomonadati</taxon>
        <taxon>Pseudomonadota</taxon>
        <taxon>Betaproteobacteria</taxon>
        <taxon>Neisseriales</taxon>
        <taxon>Chitinibacteraceae</taxon>
        <taxon>Iodobacter</taxon>
    </lineage>
</organism>
<reference evidence="2" key="1">
    <citation type="journal article" date="2019" name="Int. J. Syst. Evol. Microbiol.">
        <title>The Global Catalogue of Microorganisms (GCM) 10K type strain sequencing project: providing services to taxonomists for standard genome sequencing and annotation.</title>
        <authorList>
            <consortium name="The Broad Institute Genomics Platform"/>
            <consortium name="The Broad Institute Genome Sequencing Center for Infectious Disease"/>
            <person name="Wu L."/>
            <person name="Ma J."/>
        </authorList>
    </citation>
    <scope>NUCLEOTIDE SEQUENCE [LARGE SCALE GENOMIC DNA]</scope>
    <source>
        <strain evidence="2">CCUG 62945</strain>
    </source>
</reference>
<evidence type="ECO:0000313" key="2">
    <source>
        <dbReference type="Proteomes" id="UP001596473"/>
    </source>
</evidence>
<dbReference type="EMBL" id="JBHTBQ010000009">
    <property type="protein sequence ID" value="MFC7419369.1"/>
    <property type="molecule type" value="Genomic_DNA"/>
</dbReference>
<evidence type="ECO:0000313" key="1">
    <source>
        <dbReference type="EMBL" id="MFC7419369.1"/>
    </source>
</evidence>
<keyword evidence="2" id="KW-1185">Reference proteome</keyword>
<sequence length="56" mass="5950">MKTLALSYAGKPSPDALVTSLSAACLTQQLDRVAIARKQAAQPFAMSINASRSDKR</sequence>
<dbReference type="Proteomes" id="UP001596473">
    <property type="component" value="Unassembled WGS sequence"/>
</dbReference>
<gene>
    <name evidence="1" type="ORF">ACFQNF_05700</name>
</gene>
<name>A0ABW2QX17_9NEIS</name>
<comment type="caution">
    <text evidence="1">The sequence shown here is derived from an EMBL/GenBank/DDBJ whole genome shotgun (WGS) entry which is preliminary data.</text>
</comment>
<accession>A0ABW2QX17</accession>
<protein>
    <submittedName>
        <fullName evidence="1">Uncharacterized protein</fullName>
    </submittedName>
</protein>
<dbReference type="RefSeq" id="WP_380186810.1">
    <property type="nucleotide sequence ID" value="NZ_JBHTBQ010000009.1"/>
</dbReference>
<proteinExistence type="predicted"/>